<dbReference type="SUPFAM" id="SSF48425">
    <property type="entry name" value="Sec7 domain"/>
    <property type="match status" value="1"/>
</dbReference>
<evidence type="ECO:0000313" key="2">
    <source>
        <dbReference type="EMBL" id="CCC96078.1"/>
    </source>
</evidence>
<dbReference type="InterPro" id="IPR035999">
    <property type="entry name" value="Sec7_dom_sf"/>
</dbReference>
<proteinExistence type="predicted"/>
<dbReference type="SMART" id="SM00222">
    <property type="entry name" value="Sec7"/>
    <property type="match status" value="1"/>
</dbReference>
<dbReference type="InterPro" id="IPR032691">
    <property type="entry name" value="Mon2/Sec7/BIG1-like_HUS"/>
</dbReference>
<dbReference type="PANTHER" id="PTHR10663:SF391">
    <property type="entry name" value="SEC7 DOMAIN-CONTAINING PROTEIN"/>
    <property type="match status" value="1"/>
</dbReference>
<dbReference type="PANTHER" id="PTHR10663">
    <property type="entry name" value="GUANYL-NUCLEOTIDE EXCHANGE FACTOR"/>
    <property type="match status" value="1"/>
</dbReference>
<dbReference type="InterPro" id="IPR000904">
    <property type="entry name" value="Sec7_dom"/>
</dbReference>
<protein>
    <submittedName>
        <fullName evidence="2">Uncharacterized protein TCIL3000_11_15880</fullName>
    </submittedName>
</protein>
<reference evidence="2" key="1">
    <citation type="journal article" date="2012" name="Proc. Natl. Acad. Sci. U.S.A.">
        <title>Antigenic diversity is generated by distinct evolutionary mechanisms in African trypanosome species.</title>
        <authorList>
            <person name="Jackson A.P."/>
            <person name="Berry A."/>
            <person name="Aslett M."/>
            <person name="Allison H.C."/>
            <person name="Burton P."/>
            <person name="Vavrova-Anderson J."/>
            <person name="Brown R."/>
            <person name="Browne H."/>
            <person name="Corton N."/>
            <person name="Hauser H."/>
            <person name="Gamble J."/>
            <person name="Gilderthorp R."/>
            <person name="Marcello L."/>
            <person name="McQuillan J."/>
            <person name="Otto T.D."/>
            <person name="Quail M.A."/>
            <person name="Sanders M.J."/>
            <person name="van Tonder A."/>
            <person name="Ginger M.L."/>
            <person name="Field M.C."/>
            <person name="Barry J.D."/>
            <person name="Hertz-Fowler C."/>
            <person name="Berriman M."/>
        </authorList>
    </citation>
    <scope>NUCLEOTIDE SEQUENCE</scope>
    <source>
        <strain evidence="2">IL3000</strain>
    </source>
</reference>
<name>G0V355_TRYCI</name>
<dbReference type="InterPro" id="IPR023394">
    <property type="entry name" value="Sec7_C_sf"/>
</dbReference>
<dbReference type="PROSITE" id="PS50190">
    <property type="entry name" value="SEC7"/>
    <property type="match status" value="1"/>
</dbReference>
<dbReference type="AlphaFoldDB" id="G0V355"/>
<feature type="domain" description="SEC7" evidence="1">
    <location>
        <begin position="631"/>
        <end position="805"/>
    </location>
</feature>
<gene>
    <name evidence="2" type="ORF">TCIL3000_11_15880</name>
</gene>
<organism evidence="2">
    <name type="scientific">Trypanosoma congolense (strain IL3000)</name>
    <dbReference type="NCBI Taxonomy" id="1068625"/>
    <lineage>
        <taxon>Eukaryota</taxon>
        <taxon>Discoba</taxon>
        <taxon>Euglenozoa</taxon>
        <taxon>Kinetoplastea</taxon>
        <taxon>Metakinetoplastina</taxon>
        <taxon>Trypanosomatida</taxon>
        <taxon>Trypanosomatidae</taxon>
        <taxon>Trypanosoma</taxon>
        <taxon>Nannomonas</taxon>
    </lineage>
</organism>
<evidence type="ECO:0000259" key="1">
    <source>
        <dbReference type="PROSITE" id="PS50190"/>
    </source>
</evidence>
<dbReference type="GO" id="GO:0005085">
    <property type="term" value="F:guanyl-nucleotide exchange factor activity"/>
    <property type="evidence" value="ECO:0007669"/>
    <property type="project" value="InterPro"/>
</dbReference>
<dbReference type="EMBL" id="HE575324">
    <property type="protein sequence ID" value="CCC96078.1"/>
    <property type="molecule type" value="Genomic_DNA"/>
</dbReference>
<dbReference type="Pfam" id="PF01369">
    <property type="entry name" value="Sec7"/>
    <property type="match status" value="1"/>
</dbReference>
<accession>G0V355</accession>
<dbReference type="GO" id="GO:0032012">
    <property type="term" value="P:regulation of ARF protein signal transduction"/>
    <property type="evidence" value="ECO:0007669"/>
    <property type="project" value="InterPro"/>
</dbReference>
<dbReference type="Gene3D" id="1.10.1000.11">
    <property type="entry name" value="Arf Nucleotide-binding Site Opener,domain 2"/>
    <property type="match status" value="1"/>
</dbReference>
<dbReference type="VEuPathDB" id="TriTrypDB:TcIL3000.11.15880"/>
<sequence>MEALLRSVEKLLEQMYRGDSGNVGVGHEFKQKIKRTQTSVSKWSSGAWVSERMRVVNADVMSVVLSALYFKKTRVVEAALPVIQGMLHKSCIPFSAQVVLHRGNGGNITLPCGAALFEALRDLLLRVTDSGLQLSSVEILHDLVSDDTFPSFTGRCVTRCVQTCCRMVLHGLDDGARAISSDLLPLCILRVTRAFLESAQSDSDACTFTSSTLLDDYMHDVERGAKHVPIKVEGVSDCLMDASLRELPLDDKTVQFFSQTADGDTTLSTFSSFDYFRSTLNDQIMRSALSSMRMGKFPDAMRDLLLLIKHTCDLGSRSVNEGSLEVRARQLALNMLLVVFEALPVANCSREHPCATWLSLVITASKYDLIRCIGRNLTTVSPASFFTSAVRILSLLLQKCHYHLARELHTLLAVVVFPLAQSRYSSFSQKHAVVDMVRELLDVPHLCISFFINYDCNPTFDAAGKYGGMLELIVNFIAEMTYTRLIEPDWLTDDQQQLLRSGCASAIHNLVQSLQRWITEDPEEYSHQQTREVMSQVLTRLSGDKVVGSHWCEVYRNCWGKDVKDRYRSSDKCASSQTPVTPVVIDESLLDQPDFERYWGVGYHWKHIHYLLHSKHMAQHAARLINKGKWRDAMKFLKEREYIPSTNENECWSAFALFLKTHEGVERGALCGIFERILKDKDCDRVLKEYLQHFFYKDVPIDIALRDTTCEFMSWDRPTFEAQVWVMIQQRFGEVYASQNPRNITAEDANAMAGVLLFLHTSLHNAHVRSSRMTMKDFVRNGNECVSVPFPEDVMREMYTRVAQQKWELDKFHRTPRQVELEMATPGIAKIVCMYQQQKQQLASSGDQASTAGETTTDVADTTAMSYSYNSHKTAALQSSVPLDGDGDSSLLDAPMLPYTEGSDVVKCRESYHQRYLDLALRLLQRLECEHRVLYADRGGVQPYAVPHYAQHVRPMLLNLYPQILATVYKGFRVVEVQPILRLLHDTYRMLDDLVAAFAVDLMGLHAEAEKMIQHYMKGETQRFSPPTRASFTLPLMNMI</sequence>
<dbReference type="Pfam" id="PF12783">
    <property type="entry name" value="Sec7-like_HUS"/>
    <property type="match status" value="1"/>
</dbReference>